<evidence type="ECO:0000259" key="6">
    <source>
        <dbReference type="Pfam" id="PF17287"/>
    </source>
</evidence>
<dbReference type="Pfam" id="PF03865">
    <property type="entry name" value="ShlB"/>
    <property type="match status" value="1"/>
</dbReference>
<feature type="domain" description="Polypeptide-transport-associated ShlB-type" evidence="5">
    <location>
        <begin position="117"/>
        <end position="185"/>
    </location>
</feature>
<accession>A0A330LK61</accession>
<dbReference type="InterPro" id="IPR013686">
    <property type="entry name" value="Polypept-transport_assoc_ShlB"/>
</dbReference>
<keyword evidence="3" id="KW-0998">Cell outer membrane</keyword>
<dbReference type="Proteomes" id="UP000250163">
    <property type="component" value="Chromosome MORIYA"/>
</dbReference>
<protein>
    <submittedName>
        <fullName evidence="7">Putative hemolysin activation/secretion protein ShlB</fullName>
    </submittedName>
</protein>
<evidence type="ECO:0000313" key="7">
    <source>
        <dbReference type="EMBL" id="SQD76782.1"/>
    </source>
</evidence>
<evidence type="ECO:0000256" key="2">
    <source>
        <dbReference type="ARBA" id="ARBA00022692"/>
    </source>
</evidence>
<sequence>MNGCCKSFDELLNNGSVKMVFILPRGNEYVSIGLKVRLINLFIFCSVMVNLSAEAKTGDQINKIKQKLHSQTRYEEQKKRFNELQSQKKEPLTPYSEVISIPMLQSDKTGAGCIETKVIDVSSITILDSSDVEKVIKPFLNRCNSMVSINNLINSISNLYIANSYVTSRAFMKPQNMADGVLVISSMESKIDDLISEGINTDLVFPFIQGQYLNLRDLEVGIEQLNRLRSMQATMAIKPGKEETYSNIIITGQRISPSWYGSVSVNNFGTSKSGKYQISGSLSYENIFDINDVISINANTTDQQSSKNNSIGSGISYAFPISRSYLKVGYSEFSYDQTIAGLNDIYDSKGDTKTFDLSLDYKLFHRKSTNGKLGLSLQRKKNENYLQDLLLKTSSSSLSIIQLGYTHNYSSDDSNGHFIFKYHHGLPWFNADSAEHTSPEFNKYTLDLSYSKRFKLSPQRTLLYDLSLHGQYANKDIIGSEQIGVGGPYSVRGFKGEYALSGNKGGYIRNELSLFQQIKQAVMSPYLALDYGRVSENERSYGGYMLGAAIGIRLHYADAALDLYKSLPVLDSNEQDMNNNGFFGATLNYNF</sequence>
<dbReference type="InterPro" id="IPR035251">
    <property type="entry name" value="ShlB_POTRA"/>
</dbReference>
<keyword evidence="1" id="KW-1134">Transmembrane beta strand</keyword>
<feature type="domain" description="Haemolysin activator HlyB C-terminal" evidence="4">
    <location>
        <begin position="245"/>
        <end position="554"/>
    </location>
</feature>
<name>A0A330LK61_9GAMM</name>
<dbReference type="GO" id="GO:0008320">
    <property type="term" value="F:protein transmembrane transporter activity"/>
    <property type="evidence" value="ECO:0007669"/>
    <property type="project" value="TreeGrafter"/>
</dbReference>
<keyword evidence="8" id="KW-1185">Reference proteome</keyword>
<dbReference type="PANTHER" id="PTHR34597:SF3">
    <property type="entry name" value="OUTER MEMBRANE TRANSPORTER CDIB"/>
    <property type="match status" value="1"/>
</dbReference>
<dbReference type="GO" id="GO:0098046">
    <property type="term" value="C:type V protein secretion system complex"/>
    <property type="evidence" value="ECO:0007669"/>
    <property type="project" value="TreeGrafter"/>
</dbReference>
<dbReference type="Gene3D" id="3.10.20.310">
    <property type="entry name" value="membrane protein fhac"/>
    <property type="match status" value="1"/>
</dbReference>
<dbReference type="AlphaFoldDB" id="A0A330LK61"/>
<evidence type="ECO:0000259" key="5">
    <source>
        <dbReference type="Pfam" id="PF08479"/>
    </source>
</evidence>
<evidence type="ECO:0000313" key="8">
    <source>
        <dbReference type="Proteomes" id="UP000250163"/>
    </source>
</evidence>
<dbReference type="Gene3D" id="2.40.160.50">
    <property type="entry name" value="membrane protein fhac: a member of the omp85/tpsb transporter family"/>
    <property type="match status" value="1"/>
</dbReference>
<keyword evidence="2" id="KW-0812">Transmembrane</keyword>
<dbReference type="PIRSF" id="PIRSF029745">
    <property type="entry name" value="FhaC"/>
    <property type="match status" value="1"/>
</dbReference>
<dbReference type="Pfam" id="PF08479">
    <property type="entry name" value="POTRA_2"/>
    <property type="match status" value="1"/>
</dbReference>
<proteinExistence type="predicted"/>
<dbReference type="EMBL" id="LS483250">
    <property type="protein sequence ID" value="SQD76782.1"/>
    <property type="molecule type" value="Genomic_DNA"/>
</dbReference>
<dbReference type="InterPro" id="IPR005565">
    <property type="entry name" value="Hemolysn_activator_HlyB_C"/>
</dbReference>
<reference evidence="8" key="1">
    <citation type="submission" date="2018-05" db="EMBL/GenBank/DDBJ databases">
        <authorList>
            <person name="Cea G.-C."/>
            <person name="William W."/>
        </authorList>
    </citation>
    <scope>NUCLEOTIDE SEQUENCE [LARGE SCALE GENOMIC DNA]</scope>
    <source>
        <strain evidence="8">DB21MT 5</strain>
    </source>
</reference>
<gene>
    <name evidence="7" type="ORF">MORIYA_0304</name>
</gene>
<dbReference type="OrthoDB" id="290122at2"/>
<evidence type="ECO:0000256" key="1">
    <source>
        <dbReference type="ARBA" id="ARBA00022452"/>
    </source>
</evidence>
<keyword evidence="1" id="KW-0472">Membrane</keyword>
<dbReference type="PANTHER" id="PTHR34597">
    <property type="entry name" value="SLR1661 PROTEIN"/>
    <property type="match status" value="1"/>
</dbReference>
<dbReference type="Pfam" id="PF17287">
    <property type="entry name" value="POTRA_3"/>
    <property type="match status" value="1"/>
</dbReference>
<dbReference type="GO" id="GO:0046819">
    <property type="term" value="P:protein secretion by the type V secretion system"/>
    <property type="evidence" value="ECO:0007669"/>
    <property type="project" value="TreeGrafter"/>
</dbReference>
<organism evidence="7 8">
    <name type="scientific">Moritella yayanosii</name>
    <dbReference type="NCBI Taxonomy" id="69539"/>
    <lineage>
        <taxon>Bacteria</taxon>
        <taxon>Pseudomonadati</taxon>
        <taxon>Pseudomonadota</taxon>
        <taxon>Gammaproteobacteria</taxon>
        <taxon>Alteromonadales</taxon>
        <taxon>Moritellaceae</taxon>
        <taxon>Moritella</taxon>
    </lineage>
</organism>
<dbReference type="InterPro" id="IPR051544">
    <property type="entry name" value="TPS_OM_transporter"/>
</dbReference>
<evidence type="ECO:0000259" key="4">
    <source>
        <dbReference type="Pfam" id="PF03865"/>
    </source>
</evidence>
<dbReference type="KEGG" id="mya:MORIYA_0304"/>
<evidence type="ECO:0000256" key="3">
    <source>
        <dbReference type="ARBA" id="ARBA00023237"/>
    </source>
</evidence>
<feature type="domain" description="ShlB POTRA" evidence="6">
    <location>
        <begin position="199"/>
        <end position="239"/>
    </location>
</feature>
<dbReference type="InterPro" id="IPR027282">
    <property type="entry name" value="TPS"/>
</dbReference>